<dbReference type="RefSeq" id="WP_015319878.1">
    <property type="nucleotide sequence ID" value="NC_019974.1"/>
</dbReference>
<dbReference type="KEGG" id="nou:Natoc_0561"/>
<dbReference type="GeneID" id="14405589"/>
<sequence>MRESIRETLDRVRKPAYTGENRCLPCTAVNVALAAAGSVVVGKVSRAGGVAAFAGSLAAIGLRGYLVPGTPTLTKRYLPAAVLERFDTHPLEDGDDREATTETIAEYERQREQAVDPERFLLEVGAVEPRDGDVAFTEALAELIDDRLRSLPDDPLEPAPVAELYGIEPGAVSIEDRPYPAVRIGRRIHKWPSTAALRADVATHRALAELTDRWHEVPQGQRIELLEALRSFHGACPACGGPLSLTEDTVESCCQRYEVHALECRDCGQPLLEFDPNDVDHGTGGGFQP</sequence>
<dbReference type="InterPro" id="IPR058675">
    <property type="entry name" value="DUF8054_C"/>
</dbReference>
<dbReference type="Pfam" id="PF26236">
    <property type="entry name" value="DUF8054_N"/>
    <property type="match status" value="1"/>
</dbReference>
<feature type="domain" description="DUF8054" evidence="2">
    <location>
        <begin position="235"/>
        <end position="274"/>
    </location>
</feature>
<protein>
    <submittedName>
        <fullName evidence="4">Uncharacterized protein</fullName>
    </submittedName>
</protein>
<proteinExistence type="predicted"/>
<evidence type="ECO:0000313" key="5">
    <source>
        <dbReference type="Proteomes" id="UP000010878"/>
    </source>
</evidence>
<dbReference type="HOGENOM" id="CLU_945324_0_0_2"/>
<dbReference type="EMBL" id="CP003929">
    <property type="protein sequence ID" value="AGB36423.1"/>
    <property type="molecule type" value="Genomic_DNA"/>
</dbReference>
<dbReference type="InterPro" id="IPR058674">
    <property type="entry name" value="DUF8054_N"/>
</dbReference>
<evidence type="ECO:0000259" key="3">
    <source>
        <dbReference type="Pfam" id="PF26238"/>
    </source>
</evidence>
<dbReference type="Proteomes" id="UP000010878">
    <property type="component" value="Chromosome"/>
</dbReference>
<dbReference type="InterPro" id="IPR058775">
    <property type="entry name" value="DUF8054_M"/>
</dbReference>
<dbReference type="AlphaFoldDB" id="L0JX41"/>
<dbReference type="Pfam" id="PF26238">
    <property type="entry name" value="DUF8054_M"/>
    <property type="match status" value="1"/>
</dbReference>
<keyword evidence="5" id="KW-1185">Reference proteome</keyword>
<dbReference type="OrthoDB" id="292134at2157"/>
<organism evidence="4 5">
    <name type="scientific">Natronococcus occultus SP4</name>
    <dbReference type="NCBI Taxonomy" id="694430"/>
    <lineage>
        <taxon>Archaea</taxon>
        <taxon>Methanobacteriati</taxon>
        <taxon>Methanobacteriota</taxon>
        <taxon>Stenosarchaea group</taxon>
        <taxon>Halobacteria</taxon>
        <taxon>Halobacteriales</taxon>
        <taxon>Natrialbaceae</taxon>
        <taxon>Natronococcus</taxon>
    </lineage>
</organism>
<evidence type="ECO:0000259" key="1">
    <source>
        <dbReference type="Pfam" id="PF26236"/>
    </source>
</evidence>
<feature type="domain" description="DUF8054" evidence="1">
    <location>
        <begin position="9"/>
        <end position="88"/>
    </location>
</feature>
<evidence type="ECO:0000313" key="4">
    <source>
        <dbReference type="EMBL" id="AGB36423.1"/>
    </source>
</evidence>
<accession>L0JX41</accession>
<dbReference type="eggNOG" id="arCOG08109">
    <property type="taxonomic scope" value="Archaea"/>
</dbReference>
<name>L0JX41_9EURY</name>
<feature type="domain" description="DUF8054" evidence="3">
    <location>
        <begin position="116"/>
        <end position="231"/>
    </location>
</feature>
<gene>
    <name evidence="4" type="ORF">Natoc_0561</name>
</gene>
<dbReference type="Pfam" id="PF26237">
    <property type="entry name" value="DUF8054_C"/>
    <property type="match status" value="1"/>
</dbReference>
<reference evidence="4 5" key="1">
    <citation type="submission" date="2012-11" db="EMBL/GenBank/DDBJ databases">
        <title>FINISHED of Natronococcus occultus SP4, DSM 3396.</title>
        <authorList>
            <consortium name="DOE Joint Genome Institute"/>
            <person name="Eisen J."/>
            <person name="Huntemann M."/>
            <person name="Wei C.-L."/>
            <person name="Han J."/>
            <person name="Detter J.C."/>
            <person name="Han C."/>
            <person name="Tapia R."/>
            <person name="Chen A."/>
            <person name="Kyrpides N."/>
            <person name="Mavromatis K."/>
            <person name="Markowitz V."/>
            <person name="Szeto E."/>
            <person name="Ivanova N."/>
            <person name="Mikhailova N."/>
            <person name="Ovchinnikova G."/>
            <person name="Pagani I."/>
            <person name="Pati A."/>
            <person name="Goodwin L."/>
            <person name="Nordberg H.P."/>
            <person name="Cantor M.N."/>
            <person name="Hua S.X."/>
            <person name="Woyke T."/>
            <person name="Eisen J."/>
            <person name="Klenk H.-P."/>
            <person name="Klenk H.-P."/>
        </authorList>
    </citation>
    <scope>NUCLEOTIDE SEQUENCE [LARGE SCALE GENOMIC DNA]</scope>
    <source>
        <strain evidence="4 5">SP4</strain>
    </source>
</reference>
<evidence type="ECO:0000259" key="2">
    <source>
        <dbReference type="Pfam" id="PF26237"/>
    </source>
</evidence>